<dbReference type="InterPro" id="IPR018531">
    <property type="entry name" value="DUF1993"/>
</dbReference>
<organism evidence="1 2">
    <name type="scientific">Terrihabitans soli</name>
    <dbReference type="NCBI Taxonomy" id="708113"/>
    <lineage>
        <taxon>Bacteria</taxon>
        <taxon>Pseudomonadati</taxon>
        <taxon>Pseudomonadota</taxon>
        <taxon>Alphaproteobacteria</taxon>
        <taxon>Hyphomicrobiales</taxon>
        <taxon>Terrihabitans</taxon>
    </lineage>
</organism>
<dbReference type="PANTHER" id="PTHR36922">
    <property type="entry name" value="BLL2446 PROTEIN"/>
    <property type="match status" value="1"/>
</dbReference>
<name>A0A6S6QHR4_9HYPH</name>
<gene>
    <name evidence="1" type="ORF">IZ6_14680</name>
</gene>
<dbReference type="AlphaFoldDB" id="A0A6S6QHR4"/>
<accession>A0A6S6QHR4</accession>
<dbReference type="Gene3D" id="1.20.120.450">
    <property type="entry name" value="dinb family like domain"/>
    <property type="match status" value="1"/>
</dbReference>
<dbReference type="Proteomes" id="UP000515317">
    <property type="component" value="Chromosome"/>
</dbReference>
<sequence>MPIAIYDASVPAFIRALENLDAILVKGEEFAKEKGIDGTELVETRLVEDMDPLRSQIQRASDAAKGAGARLTGTEIPGFPDDEKTLPELRQRIAKTVSYLKDLDPKAFEGAEGRTVTLNTRRTSYELSGQDYFQKFALPNFYFHVTTAYAILRHKGVQIGKMDYLGDVGGSKKGA</sequence>
<proteinExistence type="predicted"/>
<protein>
    <recommendedName>
        <fullName evidence="3">DUF1993 domain-containing protein</fullName>
    </recommendedName>
</protein>
<dbReference type="KEGG" id="tso:IZ6_14680"/>
<dbReference type="EMBL" id="AP023361">
    <property type="protein sequence ID" value="BCJ90733.1"/>
    <property type="molecule type" value="Genomic_DNA"/>
</dbReference>
<evidence type="ECO:0008006" key="3">
    <source>
        <dbReference type="Google" id="ProtNLM"/>
    </source>
</evidence>
<dbReference type="InterPro" id="IPR034660">
    <property type="entry name" value="DinB/YfiT-like"/>
</dbReference>
<dbReference type="Pfam" id="PF09351">
    <property type="entry name" value="DUF1993"/>
    <property type="match status" value="1"/>
</dbReference>
<keyword evidence="2" id="KW-1185">Reference proteome</keyword>
<evidence type="ECO:0000313" key="1">
    <source>
        <dbReference type="EMBL" id="BCJ90733.1"/>
    </source>
</evidence>
<dbReference type="SUPFAM" id="SSF109854">
    <property type="entry name" value="DinB/YfiT-like putative metalloenzymes"/>
    <property type="match status" value="1"/>
</dbReference>
<evidence type="ECO:0000313" key="2">
    <source>
        <dbReference type="Proteomes" id="UP000515317"/>
    </source>
</evidence>
<dbReference type="PANTHER" id="PTHR36922:SF1">
    <property type="entry name" value="DUF1993 DOMAIN-CONTAINING PROTEIN"/>
    <property type="match status" value="1"/>
</dbReference>
<reference evidence="1 2" key="1">
    <citation type="submission" date="2020-08" db="EMBL/GenBank/DDBJ databases">
        <title>Genome sequence of Rhizobiales bacterium strain IZ6.</title>
        <authorList>
            <person name="Nakai R."/>
            <person name="Naganuma T."/>
        </authorList>
    </citation>
    <scope>NUCLEOTIDE SEQUENCE [LARGE SCALE GENOMIC DNA]</scope>
    <source>
        <strain evidence="1 2">IZ6</strain>
    </source>
</reference>
<dbReference type="RefSeq" id="WP_222877342.1">
    <property type="nucleotide sequence ID" value="NZ_AP023361.1"/>
</dbReference>